<dbReference type="PANTHER" id="PTHR34988">
    <property type="entry name" value="PROTEIN, PUTATIVE-RELATED"/>
    <property type="match status" value="1"/>
</dbReference>
<dbReference type="Gene3D" id="3.30.1330.80">
    <property type="entry name" value="Hypothetical protein, similar to alpha- acetolactate decarboxylase, domain 2"/>
    <property type="match status" value="1"/>
</dbReference>
<protein>
    <recommendedName>
        <fullName evidence="1">PPC domain-containing protein</fullName>
    </recommendedName>
</protein>
<dbReference type="PROSITE" id="PS51742">
    <property type="entry name" value="PPC"/>
    <property type="match status" value="1"/>
</dbReference>
<name>F8BYX4_AFIC5</name>
<dbReference type="PIRSF" id="PIRSF016702">
    <property type="entry name" value="DNA_bp_PD1"/>
    <property type="match status" value="1"/>
</dbReference>
<dbReference type="PANTHER" id="PTHR34988:SF1">
    <property type="entry name" value="DNA-BINDING PROTEIN"/>
    <property type="match status" value="1"/>
</dbReference>
<evidence type="ECO:0000313" key="2">
    <source>
        <dbReference type="EMBL" id="AEI07714.1"/>
    </source>
</evidence>
<keyword evidence="3" id="KW-1185">Reference proteome</keyword>
<dbReference type="InterPro" id="IPR005175">
    <property type="entry name" value="PPC_dom"/>
</dbReference>
<dbReference type="Pfam" id="PF03479">
    <property type="entry name" value="PCC"/>
    <property type="match status" value="1"/>
</dbReference>
<organism evidence="2 3">
    <name type="scientific">Afipia carboxidovorans (strain ATCC 49405 / DSM 1227 / KCTC 32145 / OM5)</name>
    <name type="common">Oligotropha carboxidovorans</name>
    <dbReference type="NCBI Taxonomy" id="504832"/>
    <lineage>
        <taxon>Bacteria</taxon>
        <taxon>Pseudomonadati</taxon>
        <taxon>Pseudomonadota</taxon>
        <taxon>Alphaproteobacteria</taxon>
        <taxon>Hyphomicrobiales</taxon>
        <taxon>Nitrobacteraceae</taxon>
        <taxon>Afipia</taxon>
    </lineage>
</organism>
<dbReference type="SUPFAM" id="SSF117856">
    <property type="entry name" value="AF0104/ALDC/Ptd012-like"/>
    <property type="match status" value="1"/>
</dbReference>
<dbReference type="CDD" id="cd11378">
    <property type="entry name" value="DUF296"/>
    <property type="match status" value="1"/>
</dbReference>
<dbReference type="KEGG" id="ocg:OCA5_c30300"/>
<dbReference type="RefSeq" id="WP_013913352.1">
    <property type="nucleotide sequence ID" value="NC_011386.1"/>
</dbReference>
<dbReference type="HOGENOM" id="CLU_114051_2_2_5"/>
<dbReference type="AlphaFoldDB" id="F8BYX4"/>
<proteinExistence type="predicted"/>
<evidence type="ECO:0000313" key="3">
    <source>
        <dbReference type="Proteomes" id="UP000007730"/>
    </source>
</evidence>
<gene>
    <name evidence="2" type="ordered locus">OCA5_c30300</name>
</gene>
<dbReference type="EMBL" id="CP002826">
    <property type="protein sequence ID" value="AEI07714.1"/>
    <property type="molecule type" value="Genomic_DNA"/>
</dbReference>
<dbReference type="OrthoDB" id="9798999at2"/>
<accession>F8BYX4</accession>
<dbReference type="PATRIC" id="fig|504832.7.peg.3191"/>
<evidence type="ECO:0000259" key="1">
    <source>
        <dbReference type="PROSITE" id="PS51742"/>
    </source>
</evidence>
<dbReference type="Proteomes" id="UP000007730">
    <property type="component" value="Chromosome"/>
</dbReference>
<dbReference type="InterPro" id="IPR025707">
    <property type="entry name" value="DNA_bp_PD1"/>
</dbReference>
<feature type="domain" description="PPC" evidence="1">
    <location>
        <begin position="8"/>
        <end position="146"/>
    </location>
</feature>
<dbReference type="eggNOG" id="COG1661">
    <property type="taxonomic scope" value="Bacteria"/>
</dbReference>
<reference evidence="2 3" key="1">
    <citation type="journal article" date="2011" name="J. Bacteriol.">
        <title>Complete genome sequences of the chemolithoautotrophic Oligotropha carboxidovorans strains OM4 and OM5.</title>
        <authorList>
            <person name="Volland S."/>
            <person name="Rachinger M."/>
            <person name="Strittmatter A."/>
            <person name="Daniel R."/>
            <person name="Gottschalk G."/>
            <person name="Meyer O."/>
        </authorList>
    </citation>
    <scope>NUCLEOTIDE SEQUENCE [LARGE SCALE GENOMIC DNA]</scope>
    <source>
        <strain evidence="3">ATCC 49405 / DSM 1227 / KCTC 32145 / OM5</strain>
    </source>
</reference>
<dbReference type="STRING" id="504832.OCA5_c30300"/>
<sequence length="147" mass="15592">MKSKLIYESDGQRTYAVVMAAGDEAMSCLEQFAREVGLSAASLTAIGALRSAELAYFDWETKRYLPIPVEDQVEVASLIGDIAIGPDGKPAIHAHVVLGTRTGSAIAGHLKKANVRPTLEVIVTESPAHLCKRHDPASGLALIDPAT</sequence>